<dbReference type="InterPro" id="IPR052541">
    <property type="entry name" value="SQRD"/>
</dbReference>
<proteinExistence type="predicted"/>
<accession>A0A510HGM5</accession>
<protein>
    <recommendedName>
        <fullName evidence="3">FAD-dependent pyridine nucleotide-disulphide oxidoreductase</fullName>
    </recommendedName>
</protein>
<dbReference type="InterPro" id="IPR036188">
    <property type="entry name" value="FAD/NAD-bd_sf"/>
</dbReference>
<dbReference type="OrthoDB" id="9802771at2"/>
<evidence type="ECO:0000313" key="2">
    <source>
        <dbReference type="Proteomes" id="UP000318065"/>
    </source>
</evidence>
<evidence type="ECO:0008006" key="3">
    <source>
        <dbReference type="Google" id="ProtNLM"/>
    </source>
</evidence>
<dbReference type="Proteomes" id="UP000318065">
    <property type="component" value="Chromosome"/>
</dbReference>
<dbReference type="AlphaFoldDB" id="A0A510HGM5"/>
<evidence type="ECO:0000313" key="1">
    <source>
        <dbReference type="EMBL" id="BBL79099.1"/>
    </source>
</evidence>
<dbReference type="PRINTS" id="PR00368">
    <property type="entry name" value="FADPNR"/>
</dbReference>
<name>A0A510HGM5_9ACTN</name>
<dbReference type="PANTHER" id="PTHR43755:SF1">
    <property type="entry name" value="FAD-DEPENDENT PYRIDINE NUCLEOTIDE-DISULPHIDE OXIDOREDUCTASE"/>
    <property type="match status" value="1"/>
</dbReference>
<gene>
    <name evidence="1" type="ORF">RxyAA322_09530</name>
</gene>
<keyword evidence="2" id="KW-1185">Reference proteome</keyword>
<dbReference type="PANTHER" id="PTHR43755">
    <property type="match status" value="1"/>
</dbReference>
<dbReference type="EMBL" id="AP019791">
    <property type="protein sequence ID" value="BBL79099.1"/>
    <property type="molecule type" value="Genomic_DNA"/>
</dbReference>
<sequence length="379" mass="39719">MAMASVAVVGAGPGGVAAARRLRGHARVVLVERRGEARYLPGTIPTLLGETPAERWSARLSLEGMEVVPAGVREVSGKGVRLEDGTTVRADAVIASPGLALDVGAVPEAPGVFAFWDPDGAGRASRAVRELREGVVAVVVSSLPYRCPPAPYGLAMQLAGLYRALERDVRVFLTTPEEEPLEALGEEVSGFLRRSCAAEGVELLTGFRSELDSLAGGDLRSRDGDSLGFDLALVVPPHGRSRVLAELPGEGPLVEVSSRFGTAEEGLYVVGDAAATGLPRAADAAAAAGVTAAEDVLRRLGLLEEAATHLPAPECYLGHGGGRYSRISLRYPEGLPPQGRARVDVEGPSTALAAGFEEAFHGWRALREEATSERLRRSP</sequence>
<reference evidence="1" key="1">
    <citation type="journal article" date="2019" name="Microbiol. Resour. Announc.">
        <title>Complete Genome Sequence of Rubrobacter xylanophilus Strain AA3-22, Isolated from Arima Onsen in Japan.</title>
        <authorList>
            <person name="Tomariguchi N."/>
            <person name="Miyazaki K."/>
        </authorList>
    </citation>
    <scope>NUCLEOTIDE SEQUENCE [LARGE SCALE GENOMIC DNA]</scope>
    <source>
        <strain evidence="1">AA3-22</strain>
    </source>
</reference>
<dbReference type="SUPFAM" id="SSF51905">
    <property type="entry name" value="FAD/NAD(P)-binding domain"/>
    <property type="match status" value="2"/>
</dbReference>
<dbReference type="Gene3D" id="3.50.50.60">
    <property type="entry name" value="FAD/NAD(P)-binding domain"/>
    <property type="match status" value="2"/>
</dbReference>
<organism evidence="1 2">
    <name type="scientific">Rubrobacter xylanophilus</name>
    <dbReference type="NCBI Taxonomy" id="49319"/>
    <lineage>
        <taxon>Bacteria</taxon>
        <taxon>Bacillati</taxon>
        <taxon>Actinomycetota</taxon>
        <taxon>Rubrobacteria</taxon>
        <taxon>Rubrobacterales</taxon>
        <taxon>Rubrobacteraceae</taxon>
        <taxon>Rubrobacter</taxon>
    </lineage>
</organism>